<feature type="compositionally biased region" description="Basic and acidic residues" evidence="4">
    <location>
        <begin position="1"/>
        <end position="20"/>
    </location>
</feature>
<evidence type="ECO:0000256" key="4">
    <source>
        <dbReference type="SAM" id="MobiDB-lite"/>
    </source>
</evidence>
<reference evidence="5" key="1">
    <citation type="submission" date="2020-11" db="EMBL/GenBank/DDBJ databases">
        <authorList>
            <person name="Tran Van P."/>
        </authorList>
    </citation>
    <scope>NUCLEOTIDE SEQUENCE</scope>
</reference>
<dbReference type="InterPro" id="IPR000187">
    <property type="entry name" value="CRF"/>
</dbReference>
<evidence type="ECO:0000256" key="2">
    <source>
        <dbReference type="ARBA" id="ARBA00022525"/>
    </source>
</evidence>
<dbReference type="Pfam" id="PF00473">
    <property type="entry name" value="CRF"/>
    <property type="match status" value="1"/>
</dbReference>
<keyword evidence="3" id="KW-0372">Hormone</keyword>
<accession>A0A7R8WBN2</accession>
<dbReference type="GO" id="GO:0005576">
    <property type="term" value="C:extracellular region"/>
    <property type="evidence" value="ECO:0007669"/>
    <property type="project" value="UniProtKB-SubCell"/>
</dbReference>
<dbReference type="AlphaFoldDB" id="A0A7R8WBN2"/>
<dbReference type="InterPro" id="IPR018446">
    <property type="entry name" value="Corticotropin-releasing_fac_CS"/>
</dbReference>
<feature type="compositionally biased region" description="Basic and acidic residues" evidence="4">
    <location>
        <begin position="296"/>
        <end position="308"/>
    </location>
</feature>
<keyword evidence="2" id="KW-0964">Secreted</keyword>
<dbReference type="PROSITE" id="PS00511">
    <property type="entry name" value="CRF"/>
    <property type="match status" value="1"/>
</dbReference>
<evidence type="ECO:0000256" key="1">
    <source>
        <dbReference type="ARBA" id="ARBA00004613"/>
    </source>
</evidence>
<dbReference type="OrthoDB" id="6418774at2759"/>
<name>A0A7R8WBN2_9CRUS</name>
<organism evidence="5">
    <name type="scientific">Cyprideis torosa</name>
    <dbReference type="NCBI Taxonomy" id="163714"/>
    <lineage>
        <taxon>Eukaryota</taxon>
        <taxon>Metazoa</taxon>
        <taxon>Ecdysozoa</taxon>
        <taxon>Arthropoda</taxon>
        <taxon>Crustacea</taxon>
        <taxon>Oligostraca</taxon>
        <taxon>Ostracoda</taxon>
        <taxon>Podocopa</taxon>
        <taxon>Podocopida</taxon>
        <taxon>Cytherocopina</taxon>
        <taxon>Cytheroidea</taxon>
        <taxon>Cytherideidae</taxon>
        <taxon>Cyprideis</taxon>
    </lineage>
</organism>
<feature type="compositionally biased region" description="Basic residues" evidence="4">
    <location>
        <begin position="309"/>
        <end position="318"/>
    </location>
</feature>
<dbReference type="GO" id="GO:0005179">
    <property type="term" value="F:hormone activity"/>
    <property type="evidence" value="ECO:0007669"/>
    <property type="project" value="UniProtKB-KW"/>
</dbReference>
<evidence type="ECO:0000256" key="3">
    <source>
        <dbReference type="ARBA" id="ARBA00022702"/>
    </source>
</evidence>
<evidence type="ECO:0000313" key="5">
    <source>
        <dbReference type="EMBL" id="CAD7228023.1"/>
    </source>
</evidence>
<feature type="region of interest" description="Disordered" evidence="4">
    <location>
        <begin position="1"/>
        <end position="42"/>
    </location>
</feature>
<protein>
    <submittedName>
        <fullName evidence="5">Uncharacterized protein</fullName>
    </submittedName>
</protein>
<sequence length="318" mass="36503">MSLWRSEDGALVEEGGRMKSLETLPQEPGVAQPPDESEEGMPRLIPLKPVFRRYRPEFHLFFDEESRMGKRENNRVPSLSVTNPIDVLRRKLLLSMAKEREARRSQSSGWSLGLWHLISYRVDRARREILPGVADVGPYWDVFRMIVCLFSASLPCVFRRCRRGHEFVYVKESSRHLFANVHSEIQRQGDTFPTAFQHSPRPRFYGVDYGRSLPAKDLKNSTSEAANRPECLKRRPTQSAQECLKRRLTICTGGPQEETDTICTRVSQEETDTIYTGGPQEETDTICTGVSQEETDNLHRRASRGDRHNLHKSVSRGD</sequence>
<gene>
    <name evidence="5" type="ORF">CTOB1V02_LOCUS5915</name>
</gene>
<proteinExistence type="predicted"/>
<feature type="region of interest" description="Disordered" evidence="4">
    <location>
        <begin position="294"/>
        <end position="318"/>
    </location>
</feature>
<dbReference type="EMBL" id="OB661348">
    <property type="protein sequence ID" value="CAD7228023.1"/>
    <property type="molecule type" value="Genomic_DNA"/>
</dbReference>
<comment type="subcellular location">
    <subcellularLocation>
        <location evidence="1">Secreted</location>
    </subcellularLocation>
</comment>